<dbReference type="STRING" id="230089.VY86_14015"/>
<dbReference type="InterPro" id="IPR010272">
    <property type="entry name" value="T6SS_TssF"/>
</dbReference>
<sequence length="622" mass="70065">MQEKLLEYYNRELAWLREMGDEFARHYPGVAGRLGMQGNEVTDPYVERLLEGVAFLTSRIQLKMDAEFPRFSAQLLEALYPNYLAGLPSMAIVELQPDPTKGDLSKGFLVPRGSLMESPALKKKGLSCRYRTAQDVSLQPLRLSQVELGGVPADIPLSVFGGAEVQGALRIQLSCFDNVSLGELQCDELMFYLSGGDVPALQLLELLMAHCQGVLCQIPGSSVQRLLLPPQALCHEGFASEQALLPVDLRNVEAYRLLQEYFAFPARFQFFSISGLQPLLAQAGKQQRLEIQILLDVRLPQLEKVVDVSHLALHCTPAINLFPRTAEPMTINEQQHEYHVVVDNMRPLDYEVFAVTALRGIGSQRDGDERYIFHPLYHTQHDDALVNAEYFSIRRESRLLPQNMNRYGMRSDYLGSEVYLSLADEHHPPWRSDLKYLSAEVLCTNRDLPLLLQRQAQESLVMQDSVPVSAVRLRKGPSEPRPALAESRVCWQLINQLQLNYFSLQDCATEQGETELRRLLRFHASQADAVIAQQISGIRCCRLQAQHRHMTGMPLFRRGISVQLEVDEQAFSGRSPWLMGSVLAHLFSRLVTVNSFAETTLSSVQRGTIGFWSGCDGVRALL</sequence>
<reference evidence="1 2" key="1">
    <citation type="journal article" date="2015" name="J. Biotechnol.">
        <title>Complete genome sequence of Photorhabdus temperata subsp. thracensis 39-8(T), an entomopathogenic bacterium for the improved commercial bioinsecticide.</title>
        <authorList>
            <person name="Kwak Y."/>
            <person name="Shin J.H."/>
        </authorList>
    </citation>
    <scope>NUCLEOTIDE SEQUENCE [LARGE SCALE GENOMIC DNA]</scope>
    <source>
        <strain evidence="1 2">DSM 15199</strain>
    </source>
</reference>
<dbReference type="PANTHER" id="PTHR35370:SF1">
    <property type="entry name" value="TYPE VI SECRETION SYSTEM COMPONENT TSSF1"/>
    <property type="match status" value="1"/>
</dbReference>
<evidence type="ECO:0000313" key="2">
    <source>
        <dbReference type="Proteomes" id="UP000034866"/>
    </source>
</evidence>
<gene>
    <name evidence="1" type="ORF">VY86_14015</name>
</gene>
<dbReference type="AlphaFoldDB" id="A0A0F7LM38"/>
<dbReference type="RefSeq" id="WP_046975395.1">
    <property type="nucleotide sequence ID" value="NZ_CP011104.1"/>
</dbReference>
<dbReference type="Pfam" id="PF05947">
    <property type="entry name" value="T6SS_TssF"/>
    <property type="match status" value="1"/>
</dbReference>
<dbReference type="NCBIfam" id="TIGR03359">
    <property type="entry name" value="VI_chp_6"/>
    <property type="match status" value="1"/>
</dbReference>
<proteinExistence type="predicted"/>
<evidence type="ECO:0000313" key="1">
    <source>
        <dbReference type="EMBL" id="AKH64269.1"/>
    </source>
</evidence>
<dbReference type="PIRSF" id="PIRSF028304">
    <property type="entry name" value="UCP028304"/>
    <property type="match status" value="1"/>
</dbReference>
<protein>
    <submittedName>
        <fullName evidence="1">Type VI secretion system protein ImpG</fullName>
    </submittedName>
</protein>
<dbReference type="OrthoDB" id="9763676at2"/>
<dbReference type="PATRIC" id="fig|230089.6.peg.3153"/>
<dbReference type="PANTHER" id="PTHR35370">
    <property type="entry name" value="CYTOPLASMIC PROTEIN-RELATED-RELATED"/>
    <property type="match status" value="1"/>
</dbReference>
<name>A0A0F7LM38_9GAMM</name>
<dbReference type="EMBL" id="CP011104">
    <property type="protein sequence ID" value="AKH64269.1"/>
    <property type="molecule type" value="Genomic_DNA"/>
</dbReference>
<accession>A0A0F7LM38</accession>
<organism evidence="1 2">
    <name type="scientific">Photorhabdus thracensis</name>
    <dbReference type="NCBI Taxonomy" id="230089"/>
    <lineage>
        <taxon>Bacteria</taxon>
        <taxon>Pseudomonadati</taxon>
        <taxon>Pseudomonadota</taxon>
        <taxon>Gammaproteobacteria</taxon>
        <taxon>Enterobacterales</taxon>
        <taxon>Morganellaceae</taxon>
        <taxon>Photorhabdus</taxon>
    </lineage>
</organism>
<dbReference type="KEGG" id="ptt:VY86_14015"/>
<reference evidence="2" key="2">
    <citation type="submission" date="2015-03" db="EMBL/GenBank/DDBJ databases">
        <title>Genome sequence of Azospirillum thiophilum strain DSM 21654T.</title>
        <authorList>
            <person name="Kwak Y."/>
            <person name="Shin J.-H."/>
        </authorList>
    </citation>
    <scope>NUCLEOTIDE SEQUENCE [LARGE SCALE GENOMIC DNA]</scope>
    <source>
        <strain evidence="2">DSM 15199</strain>
    </source>
</reference>
<keyword evidence="2" id="KW-1185">Reference proteome</keyword>
<dbReference type="Proteomes" id="UP000034866">
    <property type="component" value="Chromosome"/>
</dbReference>